<name>X0BZB6_FUSOX</name>
<protein>
    <submittedName>
        <fullName evidence="1">Uncharacterized protein</fullName>
    </submittedName>
</protein>
<evidence type="ECO:0000313" key="2">
    <source>
        <dbReference type="Proteomes" id="UP000030663"/>
    </source>
</evidence>
<keyword evidence="2" id="KW-1185">Reference proteome</keyword>
<dbReference type="AlphaFoldDB" id="X0BZB6"/>
<reference evidence="1 2" key="1">
    <citation type="submission" date="2011-11" db="EMBL/GenBank/DDBJ databases">
        <title>The Genome Sequence of Fusarium oxysporum PHW815.</title>
        <authorList>
            <consortium name="The Broad Institute Genome Sequencing Platform"/>
            <person name="Ma L.-J."/>
            <person name="Gale L.R."/>
            <person name="Schwartz D.C."/>
            <person name="Zhou S."/>
            <person name="Corby-Kistler H."/>
            <person name="Young S.K."/>
            <person name="Zeng Q."/>
            <person name="Gargeya S."/>
            <person name="Fitzgerald M."/>
            <person name="Haas B."/>
            <person name="Abouelleil A."/>
            <person name="Alvarado L."/>
            <person name="Arachchi H.M."/>
            <person name="Berlin A."/>
            <person name="Brown A."/>
            <person name="Chapman S.B."/>
            <person name="Chen Z."/>
            <person name="Dunbar C."/>
            <person name="Freedman E."/>
            <person name="Gearin G."/>
            <person name="Goldberg J."/>
            <person name="Griggs A."/>
            <person name="Gujja S."/>
            <person name="Heiman D."/>
            <person name="Howarth C."/>
            <person name="Larson L."/>
            <person name="Lui A."/>
            <person name="MacDonald P.J.P."/>
            <person name="Montmayeur A."/>
            <person name="Murphy C."/>
            <person name="Neiman D."/>
            <person name="Pearson M."/>
            <person name="Priest M."/>
            <person name="Roberts A."/>
            <person name="Saif S."/>
            <person name="Shea T."/>
            <person name="Shenoy N."/>
            <person name="Sisk P."/>
            <person name="Stolte C."/>
            <person name="Sykes S."/>
            <person name="Wortman J."/>
            <person name="Nusbaum C."/>
            <person name="Birren B."/>
        </authorList>
    </citation>
    <scope>NUCLEOTIDE SEQUENCE [LARGE SCALE GENOMIC DNA]</scope>
    <source>
        <strain evidence="1 2">54005</strain>
    </source>
</reference>
<accession>X0BZB6</accession>
<gene>
    <name evidence="1" type="ORF">FOQG_19353</name>
</gene>
<dbReference type="HOGENOM" id="CLU_3406471_0_0_1"/>
<proteinExistence type="predicted"/>
<evidence type="ECO:0000313" key="1">
    <source>
        <dbReference type="EMBL" id="EXK75882.1"/>
    </source>
</evidence>
<dbReference type="Proteomes" id="UP000030663">
    <property type="component" value="Unassembled WGS sequence"/>
</dbReference>
<sequence length="30" mass="3503">MMPPRPRRRQGRWLYSATIVHGAVRGRLSP</sequence>
<organism evidence="1 2">
    <name type="scientific">Fusarium oxysporum f. sp. raphani 54005</name>
    <dbReference type="NCBI Taxonomy" id="1089458"/>
    <lineage>
        <taxon>Eukaryota</taxon>
        <taxon>Fungi</taxon>
        <taxon>Dikarya</taxon>
        <taxon>Ascomycota</taxon>
        <taxon>Pezizomycotina</taxon>
        <taxon>Sordariomycetes</taxon>
        <taxon>Hypocreomycetidae</taxon>
        <taxon>Hypocreales</taxon>
        <taxon>Nectriaceae</taxon>
        <taxon>Fusarium</taxon>
        <taxon>Fusarium oxysporum species complex</taxon>
    </lineage>
</organism>
<dbReference type="EMBL" id="KI979741">
    <property type="protein sequence ID" value="EXK75882.1"/>
    <property type="molecule type" value="Genomic_DNA"/>
</dbReference>